<protein>
    <recommendedName>
        <fullName evidence="4">Lipoprotein</fullName>
    </recommendedName>
</protein>
<feature type="signal peptide" evidence="1">
    <location>
        <begin position="1"/>
        <end position="24"/>
    </location>
</feature>
<dbReference type="PROSITE" id="PS51257">
    <property type="entry name" value="PROKAR_LIPOPROTEIN"/>
    <property type="match status" value="1"/>
</dbReference>
<sequence>MVKVGMLGTLSMSLAACGSSSSVADCVDGYSYRDGRYKVVNDRDCDSLSGGRYFWYYGGTTSGLQVSNGTTLKPRKGEIKSRAGRVLQRGGFGSKSSSGG</sequence>
<comment type="caution">
    <text evidence="2">The sequence shown here is derived from an EMBL/GenBank/DDBJ whole genome shotgun (WGS) entry which is preliminary data.</text>
</comment>
<reference evidence="3" key="1">
    <citation type="journal article" date="2019" name="Int. J. Syst. Evol. Microbiol.">
        <title>The Global Catalogue of Microorganisms (GCM) 10K type strain sequencing project: providing services to taxonomists for standard genome sequencing and annotation.</title>
        <authorList>
            <consortium name="The Broad Institute Genomics Platform"/>
            <consortium name="The Broad Institute Genome Sequencing Center for Infectious Disease"/>
            <person name="Wu L."/>
            <person name="Ma J."/>
        </authorList>
    </citation>
    <scope>NUCLEOTIDE SEQUENCE [LARGE SCALE GENOMIC DNA]</scope>
    <source>
        <strain evidence="3">JCM 10696</strain>
    </source>
</reference>
<dbReference type="Proteomes" id="UP001500665">
    <property type="component" value="Unassembled WGS sequence"/>
</dbReference>
<evidence type="ECO:0008006" key="4">
    <source>
        <dbReference type="Google" id="ProtNLM"/>
    </source>
</evidence>
<evidence type="ECO:0000313" key="3">
    <source>
        <dbReference type="Proteomes" id="UP001500665"/>
    </source>
</evidence>
<proteinExistence type="predicted"/>
<evidence type="ECO:0000256" key="1">
    <source>
        <dbReference type="SAM" id="SignalP"/>
    </source>
</evidence>
<name>A0ABP4CEJ1_9ACTN</name>
<organism evidence="2 3">
    <name type="scientific">Actinocorallia libanotica</name>
    <dbReference type="NCBI Taxonomy" id="46162"/>
    <lineage>
        <taxon>Bacteria</taxon>
        <taxon>Bacillati</taxon>
        <taxon>Actinomycetota</taxon>
        <taxon>Actinomycetes</taxon>
        <taxon>Streptosporangiales</taxon>
        <taxon>Thermomonosporaceae</taxon>
        <taxon>Actinocorallia</taxon>
    </lineage>
</organism>
<accession>A0ABP4CEJ1</accession>
<dbReference type="EMBL" id="BAAAHH010000051">
    <property type="protein sequence ID" value="GAA0967632.1"/>
    <property type="molecule type" value="Genomic_DNA"/>
</dbReference>
<feature type="chain" id="PRO_5046926371" description="Lipoprotein" evidence="1">
    <location>
        <begin position="25"/>
        <end position="100"/>
    </location>
</feature>
<keyword evidence="3" id="KW-1185">Reference proteome</keyword>
<keyword evidence="1" id="KW-0732">Signal</keyword>
<gene>
    <name evidence="2" type="ORF">GCM10009550_71750</name>
</gene>
<evidence type="ECO:0000313" key="2">
    <source>
        <dbReference type="EMBL" id="GAA0967632.1"/>
    </source>
</evidence>